<dbReference type="EnsemblPlants" id="Pp3c19_9629V3.1">
    <property type="protein sequence ID" value="Pp3c19_9629V3.1"/>
    <property type="gene ID" value="Pp3c19_9629"/>
</dbReference>
<gene>
    <name evidence="1" type="ORF">PHYPA_023930</name>
</gene>
<name>A0A2K1IXW4_PHYPA</name>
<dbReference type="Proteomes" id="UP000006727">
    <property type="component" value="Chromosome 19"/>
</dbReference>
<dbReference type="AlphaFoldDB" id="A0A2K1IXW4"/>
<evidence type="ECO:0000313" key="3">
    <source>
        <dbReference type="Proteomes" id="UP000006727"/>
    </source>
</evidence>
<sequence>MFVDDIAMRGCLLQRESYVGMVLDFARLTPSATCENYGCVVEAQGCEDICTFIARNIAVMKGYTQSGQLNHEQYLLETALSALSDTWLPYIAKL</sequence>
<reference evidence="2" key="3">
    <citation type="submission" date="2020-12" db="UniProtKB">
        <authorList>
            <consortium name="EnsemblPlants"/>
        </authorList>
    </citation>
    <scope>IDENTIFICATION</scope>
</reference>
<proteinExistence type="predicted"/>
<evidence type="ECO:0000313" key="2">
    <source>
        <dbReference type="EnsemblPlants" id="Pp3c19_9629V3.1"/>
    </source>
</evidence>
<accession>A0A2K1IXW4</accession>
<protein>
    <submittedName>
        <fullName evidence="1 2">Uncharacterized protein</fullName>
    </submittedName>
</protein>
<dbReference type="EMBL" id="ABEU02000019">
    <property type="protein sequence ID" value="PNR34113.1"/>
    <property type="molecule type" value="Genomic_DNA"/>
</dbReference>
<organism evidence="1">
    <name type="scientific">Physcomitrium patens</name>
    <name type="common">Spreading-leaved earth moss</name>
    <name type="synonym">Physcomitrella patens</name>
    <dbReference type="NCBI Taxonomy" id="3218"/>
    <lineage>
        <taxon>Eukaryota</taxon>
        <taxon>Viridiplantae</taxon>
        <taxon>Streptophyta</taxon>
        <taxon>Embryophyta</taxon>
        <taxon>Bryophyta</taxon>
        <taxon>Bryophytina</taxon>
        <taxon>Bryopsida</taxon>
        <taxon>Funariidae</taxon>
        <taxon>Funariales</taxon>
        <taxon>Funariaceae</taxon>
        <taxon>Physcomitrium</taxon>
    </lineage>
</organism>
<evidence type="ECO:0000313" key="1">
    <source>
        <dbReference type="EMBL" id="PNR34113.1"/>
    </source>
</evidence>
<keyword evidence="3" id="KW-1185">Reference proteome</keyword>
<dbReference type="Gramene" id="Pp3c19_9629V3.1">
    <property type="protein sequence ID" value="Pp3c19_9629V3.1"/>
    <property type="gene ID" value="Pp3c19_9629"/>
</dbReference>
<dbReference type="InParanoid" id="A0A2K1IXW4"/>
<reference evidence="1 3" key="2">
    <citation type="journal article" date="2018" name="Plant J.">
        <title>The Physcomitrella patens chromosome-scale assembly reveals moss genome structure and evolution.</title>
        <authorList>
            <person name="Lang D."/>
            <person name="Ullrich K.K."/>
            <person name="Murat F."/>
            <person name="Fuchs J."/>
            <person name="Jenkins J."/>
            <person name="Haas F.B."/>
            <person name="Piednoel M."/>
            <person name="Gundlach H."/>
            <person name="Van Bel M."/>
            <person name="Meyberg R."/>
            <person name="Vives C."/>
            <person name="Morata J."/>
            <person name="Symeonidi A."/>
            <person name="Hiss M."/>
            <person name="Muchero W."/>
            <person name="Kamisugi Y."/>
            <person name="Saleh O."/>
            <person name="Blanc G."/>
            <person name="Decker E.L."/>
            <person name="van Gessel N."/>
            <person name="Grimwood J."/>
            <person name="Hayes R.D."/>
            <person name="Graham S.W."/>
            <person name="Gunter L.E."/>
            <person name="McDaniel S.F."/>
            <person name="Hoernstein S.N.W."/>
            <person name="Larsson A."/>
            <person name="Li F.W."/>
            <person name="Perroud P.F."/>
            <person name="Phillips J."/>
            <person name="Ranjan P."/>
            <person name="Rokshar D.S."/>
            <person name="Rothfels C.J."/>
            <person name="Schneider L."/>
            <person name="Shu S."/>
            <person name="Stevenson D.W."/>
            <person name="Thummler F."/>
            <person name="Tillich M."/>
            <person name="Villarreal Aguilar J.C."/>
            <person name="Widiez T."/>
            <person name="Wong G.K."/>
            <person name="Wymore A."/>
            <person name="Zhang Y."/>
            <person name="Zimmer A.D."/>
            <person name="Quatrano R.S."/>
            <person name="Mayer K.F.X."/>
            <person name="Goodstein D."/>
            <person name="Casacuberta J.M."/>
            <person name="Vandepoele K."/>
            <person name="Reski R."/>
            <person name="Cuming A.C."/>
            <person name="Tuskan G.A."/>
            <person name="Maumus F."/>
            <person name="Salse J."/>
            <person name="Schmutz J."/>
            <person name="Rensing S.A."/>
        </authorList>
    </citation>
    <scope>NUCLEOTIDE SEQUENCE [LARGE SCALE GENOMIC DNA]</scope>
    <source>
        <strain evidence="2 3">cv. Gransden 2004</strain>
    </source>
</reference>
<reference evidence="1 3" key="1">
    <citation type="journal article" date="2008" name="Science">
        <title>The Physcomitrella genome reveals evolutionary insights into the conquest of land by plants.</title>
        <authorList>
            <person name="Rensing S."/>
            <person name="Lang D."/>
            <person name="Zimmer A."/>
            <person name="Terry A."/>
            <person name="Salamov A."/>
            <person name="Shapiro H."/>
            <person name="Nishiyama T."/>
            <person name="Perroud P.-F."/>
            <person name="Lindquist E."/>
            <person name="Kamisugi Y."/>
            <person name="Tanahashi T."/>
            <person name="Sakakibara K."/>
            <person name="Fujita T."/>
            <person name="Oishi K."/>
            <person name="Shin-I T."/>
            <person name="Kuroki Y."/>
            <person name="Toyoda A."/>
            <person name="Suzuki Y."/>
            <person name="Hashimoto A."/>
            <person name="Yamaguchi K."/>
            <person name="Sugano A."/>
            <person name="Kohara Y."/>
            <person name="Fujiyama A."/>
            <person name="Anterola A."/>
            <person name="Aoki S."/>
            <person name="Ashton N."/>
            <person name="Barbazuk W.B."/>
            <person name="Barker E."/>
            <person name="Bennetzen J."/>
            <person name="Bezanilla M."/>
            <person name="Blankenship R."/>
            <person name="Cho S.H."/>
            <person name="Dutcher S."/>
            <person name="Estelle M."/>
            <person name="Fawcett J.A."/>
            <person name="Gundlach H."/>
            <person name="Hanada K."/>
            <person name="Heyl A."/>
            <person name="Hicks K.A."/>
            <person name="Hugh J."/>
            <person name="Lohr M."/>
            <person name="Mayer K."/>
            <person name="Melkozernov A."/>
            <person name="Murata T."/>
            <person name="Nelson D."/>
            <person name="Pils B."/>
            <person name="Prigge M."/>
            <person name="Reiss B."/>
            <person name="Renner T."/>
            <person name="Rombauts S."/>
            <person name="Rushton P."/>
            <person name="Sanderfoot A."/>
            <person name="Schween G."/>
            <person name="Shiu S.-H."/>
            <person name="Stueber K."/>
            <person name="Theodoulou F.L."/>
            <person name="Tu H."/>
            <person name="Van de Peer Y."/>
            <person name="Verrier P.J."/>
            <person name="Waters E."/>
            <person name="Wood A."/>
            <person name="Yang L."/>
            <person name="Cove D."/>
            <person name="Cuming A."/>
            <person name="Hasebe M."/>
            <person name="Lucas S."/>
            <person name="Mishler D.B."/>
            <person name="Reski R."/>
            <person name="Grigoriev I."/>
            <person name="Quatrano R.S."/>
            <person name="Boore J.L."/>
        </authorList>
    </citation>
    <scope>NUCLEOTIDE SEQUENCE [LARGE SCALE GENOMIC DNA]</scope>
    <source>
        <strain evidence="2 3">cv. Gransden 2004</strain>
    </source>
</reference>